<feature type="transmembrane region" description="Helical" evidence="6">
    <location>
        <begin position="12"/>
        <end position="35"/>
    </location>
</feature>
<dbReference type="Proteomes" id="UP001337655">
    <property type="component" value="Unassembled WGS sequence"/>
</dbReference>
<evidence type="ECO:0000256" key="2">
    <source>
        <dbReference type="ARBA" id="ARBA00010992"/>
    </source>
</evidence>
<gene>
    <name evidence="9" type="ORF">LTR77_008555</name>
</gene>
<dbReference type="GO" id="GO:0016020">
    <property type="term" value="C:membrane"/>
    <property type="evidence" value="ECO:0007669"/>
    <property type="project" value="UniProtKB-SubCell"/>
</dbReference>
<evidence type="ECO:0000313" key="9">
    <source>
        <dbReference type="EMBL" id="KAK5166294.1"/>
    </source>
</evidence>
<comment type="similarity">
    <text evidence="2">Belongs to the major facilitator superfamily. Sugar transporter (TC 2.A.1.1) family.</text>
</comment>
<protein>
    <recommendedName>
        <fullName evidence="8">Major facilitator superfamily (MFS) profile domain-containing protein</fullName>
    </recommendedName>
</protein>
<evidence type="ECO:0000259" key="8">
    <source>
        <dbReference type="PROSITE" id="PS50850"/>
    </source>
</evidence>
<evidence type="ECO:0000256" key="5">
    <source>
        <dbReference type="ARBA" id="ARBA00023136"/>
    </source>
</evidence>
<dbReference type="InterPro" id="IPR005828">
    <property type="entry name" value="MFS_sugar_transport-like"/>
</dbReference>
<keyword evidence="4 6" id="KW-1133">Transmembrane helix</keyword>
<feature type="transmembrane region" description="Helical" evidence="6">
    <location>
        <begin position="261"/>
        <end position="289"/>
    </location>
</feature>
<organism evidence="9 10">
    <name type="scientific">Saxophila tyrrhenica</name>
    <dbReference type="NCBI Taxonomy" id="1690608"/>
    <lineage>
        <taxon>Eukaryota</taxon>
        <taxon>Fungi</taxon>
        <taxon>Dikarya</taxon>
        <taxon>Ascomycota</taxon>
        <taxon>Pezizomycotina</taxon>
        <taxon>Dothideomycetes</taxon>
        <taxon>Dothideomycetidae</taxon>
        <taxon>Mycosphaerellales</taxon>
        <taxon>Extremaceae</taxon>
        <taxon>Saxophila</taxon>
    </lineage>
</organism>
<dbReference type="InterPro" id="IPR020846">
    <property type="entry name" value="MFS_dom"/>
</dbReference>
<comment type="caution">
    <text evidence="9">The sequence shown here is derived from an EMBL/GenBank/DDBJ whole genome shotgun (WGS) entry which is preliminary data.</text>
</comment>
<feature type="signal peptide" evidence="7">
    <location>
        <begin position="1"/>
        <end position="20"/>
    </location>
</feature>
<dbReference type="PANTHER" id="PTHR48022:SF38">
    <property type="entry name" value="MAJOR FACILITATOR SUPERFAMILY (MFS) PROFILE DOMAIN-CONTAINING PROTEIN-RELATED"/>
    <property type="match status" value="1"/>
</dbReference>
<feature type="transmembrane region" description="Helical" evidence="6">
    <location>
        <begin position="326"/>
        <end position="345"/>
    </location>
</feature>
<feature type="transmembrane region" description="Helical" evidence="6">
    <location>
        <begin position="116"/>
        <end position="136"/>
    </location>
</feature>
<evidence type="ECO:0000256" key="4">
    <source>
        <dbReference type="ARBA" id="ARBA00022989"/>
    </source>
</evidence>
<dbReference type="InterPro" id="IPR005829">
    <property type="entry name" value="Sugar_transporter_CS"/>
</dbReference>
<dbReference type="PANTHER" id="PTHR48022">
    <property type="entry name" value="PLASTIDIC GLUCOSE TRANSPORTER 4"/>
    <property type="match status" value="1"/>
</dbReference>
<dbReference type="Gene3D" id="1.20.1250.20">
    <property type="entry name" value="MFS general substrate transporter like domains"/>
    <property type="match status" value="1"/>
</dbReference>
<proteinExistence type="inferred from homology"/>
<dbReference type="GO" id="GO:0005351">
    <property type="term" value="F:carbohydrate:proton symporter activity"/>
    <property type="evidence" value="ECO:0007669"/>
    <property type="project" value="TreeGrafter"/>
</dbReference>
<dbReference type="PROSITE" id="PS00217">
    <property type="entry name" value="SUGAR_TRANSPORT_2"/>
    <property type="match status" value="1"/>
</dbReference>
<feature type="transmembrane region" description="Helical" evidence="6">
    <location>
        <begin position="295"/>
        <end position="319"/>
    </location>
</feature>
<dbReference type="RefSeq" id="XP_064656247.1">
    <property type="nucleotide sequence ID" value="XM_064805787.1"/>
</dbReference>
<dbReference type="EMBL" id="JAVRRT010000014">
    <property type="protein sequence ID" value="KAK5166294.1"/>
    <property type="molecule type" value="Genomic_DNA"/>
</dbReference>
<evidence type="ECO:0000256" key="1">
    <source>
        <dbReference type="ARBA" id="ARBA00004141"/>
    </source>
</evidence>
<comment type="subcellular location">
    <subcellularLocation>
        <location evidence="1">Membrane</location>
        <topology evidence="1">Multi-pass membrane protein</topology>
    </subcellularLocation>
</comment>
<keyword evidence="7" id="KW-0732">Signal</keyword>
<reference evidence="9 10" key="1">
    <citation type="submission" date="2023-08" db="EMBL/GenBank/DDBJ databases">
        <title>Black Yeasts Isolated from many extreme environments.</title>
        <authorList>
            <person name="Coleine C."/>
            <person name="Stajich J.E."/>
            <person name="Selbmann L."/>
        </authorList>
    </citation>
    <scope>NUCLEOTIDE SEQUENCE [LARGE SCALE GENOMIC DNA]</scope>
    <source>
        <strain evidence="9 10">CCFEE 5935</strain>
    </source>
</reference>
<evidence type="ECO:0000313" key="10">
    <source>
        <dbReference type="Proteomes" id="UP001337655"/>
    </source>
</evidence>
<dbReference type="PROSITE" id="PS50850">
    <property type="entry name" value="MFS"/>
    <property type="match status" value="1"/>
</dbReference>
<feature type="domain" description="Major facilitator superfamily (MFS) profile" evidence="8">
    <location>
        <begin position="13"/>
        <end position="367"/>
    </location>
</feature>
<evidence type="ECO:0000256" key="6">
    <source>
        <dbReference type="SAM" id="Phobius"/>
    </source>
</evidence>
<dbReference type="Pfam" id="PF00083">
    <property type="entry name" value="Sugar_tr"/>
    <property type="match status" value="1"/>
</dbReference>
<feature type="chain" id="PRO_5044001453" description="Major facilitator superfamily (MFS) profile domain-containing protein" evidence="7">
    <location>
        <begin position="21"/>
        <end position="367"/>
    </location>
</feature>
<evidence type="ECO:0000256" key="3">
    <source>
        <dbReference type="ARBA" id="ARBA00022692"/>
    </source>
</evidence>
<accession>A0AAV9P1A0</accession>
<dbReference type="InterPro" id="IPR050360">
    <property type="entry name" value="MFS_Sugar_Transporters"/>
</dbReference>
<keyword evidence="5 6" id="KW-0472">Membrane</keyword>
<dbReference type="GeneID" id="89929888"/>
<evidence type="ECO:0000256" key="7">
    <source>
        <dbReference type="SAM" id="SignalP"/>
    </source>
</evidence>
<feature type="transmembrane region" description="Helical" evidence="6">
    <location>
        <begin position="55"/>
        <end position="79"/>
    </location>
</feature>
<keyword evidence="10" id="KW-1185">Reference proteome</keyword>
<dbReference type="PROSITE" id="PS51257">
    <property type="entry name" value="PROKAR_LIPOPROTEIN"/>
    <property type="match status" value="1"/>
</dbReference>
<dbReference type="SUPFAM" id="SSF103473">
    <property type="entry name" value="MFS general substrate transporter"/>
    <property type="match status" value="1"/>
</dbReference>
<keyword evidence="3 6" id="KW-0812">Transmembrane</keyword>
<name>A0AAV9P1A0_9PEZI</name>
<dbReference type="InterPro" id="IPR036259">
    <property type="entry name" value="MFS_trans_sf"/>
</dbReference>
<sequence>MGKLIPNAFNLLVVIYVALGSTACSYGMAIIGSTIGQPSFYTSLGLAPPDEEGYARTAGFIGGFNGVNCAGSAIGCLLCTYCADKYSRKRTIQGAAVVLCMGAALCAGSVNNAMFLVGRIINGLGIGALVAAIPMYQAEVSTPESRGFMVSMHGVMFAMGYTLSAWLGFGMYFITAGGSTSSFPWRFPMLPFSPRWLLMQDRHEEAHDVLMKLHRDKTDPHDVVARKEFYQMKKQVEMDRLIKQSTSKFELFKTPANRRRALVGFVLMWNNQFTGVLIIANYGVILYGALGMDGYMPLLLTSLWVTSTFPGNIFCAFFVEKFGRRTFLLIGLTGILVALICETALQAQFLGTNNKAGQNAAIFFIFL</sequence>
<feature type="transmembrane region" description="Helical" evidence="6">
    <location>
        <begin position="148"/>
        <end position="166"/>
    </location>
</feature>
<dbReference type="AlphaFoldDB" id="A0AAV9P1A0"/>